<protein>
    <submittedName>
        <fullName evidence="3">Uncharacterized protein</fullName>
    </submittedName>
</protein>
<dbReference type="STRING" id="1314800.A0A1B7N1Z4"/>
<sequence>MTLAMLISFSLLALVVMSIPVLPDSESLTSLATKLQGSTQTIFCLRSLHPGCVDLHGDIQMDIVSASSATDNGYLSFDVGLLNRVSELPHVERPGPSGQWIVTTISSGDEVPIVHSLTDVVTTDASLTSMSTLELMFSCNVVLLALACVGLGLFIIKHMRTRVLNSQRAWQILPRIETVVLSSCKGHYSGMAWAVVQSVLNEKLVPLPYFCARTPTALSNISIIASSDLENSEGMKFGTSGITPSLSVQEVLLPNSPSPGLLLSPITPTPDLTVDDQFRPPQVFIPLVLDSEIHELPTHSAGPVQVATPNPTSLSLPNIHSRSRQYHDFDIALAMKRRLGLRVGTDPVWMMHFVMAIFGWFAIALTGSR</sequence>
<evidence type="ECO:0000313" key="4">
    <source>
        <dbReference type="Proteomes" id="UP000092154"/>
    </source>
</evidence>
<feature type="signal peptide" evidence="2">
    <location>
        <begin position="1"/>
        <end position="18"/>
    </location>
</feature>
<gene>
    <name evidence="3" type="ORF">K503DRAFT_865863</name>
</gene>
<accession>A0A1B7N1Z4</accession>
<dbReference type="OrthoDB" id="2686083at2759"/>
<name>A0A1B7N1Z4_9AGAM</name>
<keyword evidence="1" id="KW-1133">Transmembrane helix</keyword>
<evidence type="ECO:0000256" key="2">
    <source>
        <dbReference type="SAM" id="SignalP"/>
    </source>
</evidence>
<dbReference type="AlphaFoldDB" id="A0A1B7N1Z4"/>
<dbReference type="EMBL" id="KV448274">
    <property type="protein sequence ID" value="OAX38854.1"/>
    <property type="molecule type" value="Genomic_DNA"/>
</dbReference>
<proteinExistence type="predicted"/>
<reference evidence="3 4" key="1">
    <citation type="submission" date="2016-06" db="EMBL/GenBank/DDBJ databases">
        <title>Comparative genomics of the ectomycorrhizal sister species Rhizopogon vinicolor and Rhizopogon vesiculosus (Basidiomycota: Boletales) reveals a divergence of the mating type B locus.</title>
        <authorList>
            <consortium name="DOE Joint Genome Institute"/>
            <person name="Mujic A.B."/>
            <person name="Kuo A."/>
            <person name="Tritt A."/>
            <person name="Lipzen A."/>
            <person name="Chen C."/>
            <person name="Johnson J."/>
            <person name="Sharma A."/>
            <person name="Barry K."/>
            <person name="Grigoriev I.V."/>
            <person name="Spatafora J.W."/>
        </authorList>
    </citation>
    <scope>NUCLEOTIDE SEQUENCE [LARGE SCALE GENOMIC DNA]</scope>
    <source>
        <strain evidence="3 4">AM-OR11-026</strain>
    </source>
</reference>
<keyword evidence="4" id="KW-1185">Reference proteome</keyword>
<keyword evidence="1" id="KW-0472">Membrane</keyword>
<feature type="transmembrane region" description="Helical" evidence="1">
    <location>
        <begin position="135"/>
        <end position="156"/>
    </location>
</feature>
<organism evidence="3 4">
    <name type="scientific">Rhizopogon vinicolor AM-OR11-026</name>
    <dbReference type="NCBI Taxonomy" id="1314800"/>
    <lineage>
        <taxon>Eukaryota</taxon>
        <taxon>Fungi</taxon>
        <taxon>Dikarya</taxon>
        <taxon>Basidiomycota</taxon>
        <taxon>Agaricomycotina</taxon>
        <taxon>Agaricomycetes</taxon>
        <taxon>Agaricomycetidae</taxon>
        <taxon>Boletales</taxon>
        <taxon>Suillineae</taxon>
        <taxon>Rhizopogonaceae</taxon>
        <taxon>Rhizopogon</taxon>
    </lineage>
</organism>
<dbReference type="Proteomes" id="UP000092154">
    <property type="component" value="Unassembled WGS sequence"/>
</dbReference>
<evidence type="ECO:0000313" key="3">
    <source>
        <dbReference type="EMBL" id="OAX38854.1"/>
    </source>
</evidence>
<feature type="chain" id="PRO_5008597766" evidence="2">
    <location>
        <begin position="19"/>
        <end position="369"/>
    </location>
</feature>
<feature type="transmembrane region" description="Helical" evidence="1">
    <location>
        <begin position="347"/>
        <end position="367"/>
    </location>
</feature>
<keyword evidence="1" id="KW-0812">Transmembrane</keyword>
<keyword evidence="2" id="KW-0732">Signal</keyword>
<evidence type="ECO:0000256" key="1">
    <source>
        <dbReference type="SAM" id="Phobius"/>
    </source>
</evidence>
<dbReference type="InParanoid" id="A0A1B7N1Z4"/>